<reference evidence="2 3" key="1">
    <citation type="submission" date="2018-06" db="EMBL/GenBank/DDBJ databases">
        <title>Extensive metabolic versatility and redundancy in microbially diverse, dynamic hydrothermal sediments.</title>
        <authorList>
            <person name="Dombrowski N."/>
            <person name="Teske A."/>
            <person name="Baker B.J."/>
        </authorList>
    </citation>
    <scope>NUCLEOTIDE SEQUENCE [LARGE SCALE GENOMIC DNA]</scope>
    <source>
        <strain evidence="2">B7_G13</strain>
    </source>
</reference>
<gene>
    <name evidence="2" type="ORF">DRZ78_02995</name>
</gene>
<sequence>MEASVVIPSYNRKWILKKALEALFNQTYPVDKYEIILVDDG</sequence>
<dbReference type="Pfam" id="PF00535">
    <property type="entry name" value="Glycos_transf_2"/>
    <property type="match status" value="1"/>
</dbReference>
<dbReference type="EMBL" id="QMPY01000095">
    <property type="protein sequence ID" value="RLE07438.1"/>
    <property type="molecule type" value="Genomic_DNA"/>
</dbReference>
<proteinExistence type="predicted"/>
<feature type="domain" description="Glycosyltransferase 2-like" evidence="1">
    <location>
        <begin position="4"/>
        <end position="41"/>
    </location>
</feature>
<evidence type="ECO:0000313" key="3">
    <source>
        <dbReference type="Proteomes" id="UP000277457"/>
    </source>
</evidence>
<dbReference type="InterPro" id="IPR029044">
    <property type="entry name" value="Nucleotide-diphossugar_trans"/>
</dbReference>
<accession>A0A662D2A2</accession>
<organism evidence="2 3">
    <name type="scientific">Aerophobetes bacterium</name>
    <dbReference type="NCBI Taxonomy" id="2030807"/>
    <lineage>
        <taxon>Bacteria</taxon>
        <taxon>Candidatus Aerophobota</taxon>
    </lineage>
</organism>
<dbReference type="SUPFAM" id="SSF53448">
    <property type="entry name" value="Nucleotide-diphospho-sugar transferases"/>
    <property type="match status" value="1"/>
</dbReference>
<evidence type="ECO:0000313" key="2">
    <source>
        <dbReference type="EMBL" id="RLE07438.1"/>
    </source>
</evidence>
<name>A0A662D2A2_UNCAE</name>
<keyword evidence="2" id="KW-0808">Transferase</keyword>
<evidence type="ECO:0000259" key="1">
    <source>
        <dbReference type="Pfam" id="PF00535"/>
    </source>
</evidence>
<dbReference type="AlphaFoldDB" id="A0A662D2A2"/>
<comment type="caution">
    <text evidence="2">The sequence shown here is derived from an EMBL/GenBank/DDBJ whole genome shotgun (WGS) entry which is preliminary data.</text>
</comment>
<dbReference type="Proteomes" id="UP000277457">
    <property type="component" value="Unassembled WGS sequence"/>
</dbReference>
<feature type="non-terminal residue" evidence="2">
    <location>
        <position position="41"/>
    </location>
</feature>
<dbReference type="GO" id="GO:0016740">
    <property type="term" value="F:transferase activity"/>
    <property type="evidence" value="ECO:0007669"/>
    <property type="project" value="UniProtKB-KW"/>
</dbReference>
<dbReference type="Gene3D" id="3.90.550.10">
    <property type="entry name" value="Spore Coat Polysaccharide Biosynthesis Protein SpsA, Chain A"/>
    <property type="match status" value="1"/>
</dbReference>
<protein>
    <submittedName>
        <fullName evidence="2">Glycosyl transferase</fullName>
    </submittedName>
</protein>
<dbReference type="InterPro" id="IPR001173">
    <property type="entry name" value="Glyco_trans_2-like"/>
</dbReference>